<comment type="caution">
    <text evidence="2">The sequence shown here is derived from an EMBL/GenBank/DDBJ whole genome shotgun (WGS) entry which is preliminary data.</text>
</comment>
<keyword evidence="1" id="KW-1133">Transmembrane helix</keyword>
<organism evidence="2 3">
    <name type="scientific">Listeria marthii FSL S4-120</name>
    <dbReference type="NCBI Taxonomy" id="702457"/>
    <lineage>
        <taxon>Bacteria</taxon>
        <taxon>Bacillati</taxon>
        <taxon>Bacillota</taxon>
        <taxon>Bacilli</taxon>
        <taxon>Bacillales</taxon>
        <taxon>Listeriaceae</taxon>
        <taxon>Listeria</taxon>
    </lineage>
</organism>
<gene>
    <name evidence="2" type="ORF">NT05LM_1333</name>
</gene>
<reference evidence="2 3" key="1">
    <citation type="journal article" date="2010" name="Microbiol. Resour. Announc.">
        <title>Comparative genomics of the bacterial genus Listeria: Genome evolution is characterized by limited gene acquisition and limited gene loss.</title>
        <authorList>
            <person name="den Bakker H.C."/>
            <person name="Cummings C.A."/>
            <person name="Ferreira V."/>
            <person name="Vatta P."/>
            <person name="Orsi R.H."/>
            <person name="Degoricija L."/>
            <person name="Barker M."/>
            <person name="Petrauskene O."/>
            <person name="Furtado M.R."/>
            <person name="Wiedmann M."/>
        </authorList>
    </citation>
    <scope>NUCLEOTIDE SEQUENCE [LARGE SCALE GENOMIC DNA]</scope>
    <source>
        <strain evidence="2 3">FSL S4-120</strain>
    </source>
</reference>
<evidence type="ECO:0000313" key="2">
    <source>
        <dbReference type="EMBL" id="EFR88093.1"/>
    </source>
</evidence>
<sequence length="43" mass="4853">MSEWTIIRWLLKFVKPLRGKMILAIILGIISNLSVIMISLIGA</sequence>
<feature type="non-terminal residue" evidence="2">
    <location>
        <position position="43"/>
    </location>
</feature>
<evidence type="ECO:0000256" key="1">
    <source>
        <dbReference type="SAM" id="Phobius"/>
    </source>
</evidence>
<dbReference type="GO" id="GO:0005524">
    <property type="term" value="F:ATP binding"/>
    <property type="evidence" value="ECO:0007669"/>
    <property type="project" value="UniProtKB-KW"/>
</dbReference>
<protein>
    <submittedName>
        <fullName evidence="2">Probable ABC transporter ATP-binding protein</fullName>
    </submittedName>
</protein>
<keyword evidence="1" id="KW-0472">Membrane</keyword>
<proteinExistence type="predicted"/>
<evidence type="ECO:0000313" key="3">
    <source>
        <dbReference type="Proteomes" id="UP000003412"/>
    </source>
</evidence>
<keyword evidence="2" id="KW-0067">ATP-binding</keyword>
<feature type="transmembrane region" description="Helical" evidence="1">
    <location>
        <begin position="21"/>
        <end position="41"/>
    </location>
</feature>
<accession>A0ABP2JYY7</accession>
<dbReference type="EMBL" id="ADXF01000540">
    <property type="protein sequence ID" value="EFR88093.1"/>
    <property type="molecule type" value="Genomic_DNA"/>
</dbReference>
<dbReference type="Proteomes" id="UP000003412">
    <property type="component" value="Chromosome"/>
</dbReference>
<name>A0ABP2JYY7_9LIST</name>
<keyword evidence="1" id="KW-0812">Transmembrane</keyword>
<keyword evidence="2" id="KW-0547">Nucleotide-binding</keyword>
<keyword evidence="3" id="KW-1185">Reference proteome</keyword>